<dbReference type="GO" id="GO:0003924">
    <property type="term" value="F:GTPase activity"/>
    <property type="evidence" value="ECO:0007669"/>
    <property type="project" value="InterPro"/>
</dbReference>
<dbReference type="CDD" id="cd04170">
    <property type="entry name" value="EF-G_bact"/>
    <property type="match status" value="1"/>
</dbReference>
<dbReference type="PANTHER" id="PTHR43261:SF6">
    <property type="entry name" value="ELONGATION FACTOR G-LIKE PROTEIN"/>
    <property type="match status" value="1"/>
</dbReference>
<keyword evidence="2" id="KW-0342">GTP-binding</keyword>
<dbReference type="SUPFAM" id="SSF54211">
    <property type="entry name" value="Ribosomal protein S5 domain 2-like"/>
    <property type="match status" value="1"/>
</dbReference>
<reference evidence="4 5" key="1">
    <citation type="journal article" date="2018" name="Int. J. Syst. Evol. Microbiol.">
        <title>Rubneribacter badeniensis gen. nov., sp. nov. and Enteroscipio rubneri gen. nov., sp. nov., new members of the Eggerthellaceae isolated from human faeces.</title>
        <authorList>
            <person name="Danylec N."/>
            <person name="Gobl A."/>
            <person name="Stoll D.A."/>
            <person name="Hetzer B."/>
            <person name="Kulling S.E."/>
            <person name="Huch M."/>
        </authorList>
    </citation>
    <scope>NUCLEOTIDE SEQUENCE [LARGE SCALE GENOMIC DNA]</scope>
    <source>
        <strain evidence="4 5">ResAG-85</strain>
    </source>
</reference>
<dbReference type="PROSITE" id="PS51722">
    <property type="entry name" value="G_TR_2"/>
    <property type="match status" value="1"/>
</dbReference>
<dbReference type="PANTHER" id="PTHR43261">
    <property type="entry name" value="TRANSLATION ELONGATION FACTOR G-RELATED"/>
    <property type="match status" value="1"/>
</dbReference>
<gene>
    <name evidence="4" type="ORF">C2L80_02935</name>
</gene>
<dbReference type="CDD" id="cd03713">
    <property type="entry name" value="EFG_mtEFG_C"/>
    <property type="match status" value="1"/>
</dbReference>
<dbReference type="SUPFAM" id="SSF50447">
    <property type="entry name" value="Translation proteins"/>
    <property type="match status" value="1"/>
</dbReference>
<dbReference type="CDD" id="cd04088">
    <property type="entry name" value="EFG_mtEFG_II"/>
    <property type="match status" value="1"/>
</dbReference>
<dbReference type="InterPro" id="IPR035647">
    <property type="entry name" value="EFG_III/V"/>
</dbReference>
<dbReference type="NCBIfam" id="TIGR00231">
    <property type="entry name" value="small_GTP"/>
    <property type="match status" value="1"/>
</dbReference>
<name>A0A2K2U7C8_9ACTN</name>
<dbReference type="GO" id="GO:0005525">
    <property type="term" value="F:GTP binding"/>
    <property type="evidence" value="ECO:0007669"/>
    <property type="project" value="UniProtKB-KW"/>
</dbReference>
<dbReference type="EMBL" id="PPEL01000007">
    <property type="protein sequence ID" value="PNV66169.1"/>
    <property type="molecule type" value="Genomic_DNA"/>
</dbReference>
<dbReference type="InterPro" id="IPR020568">
    <property type="entry name" value="Ribosomal_Su5_D2-typ_SF"/>
</dbReference>
<comment type="caution">
    <text evidence="4">The sequence shown here is derived from an EMBL/GenBank/DDBJ whole genome shotgun (WGS) entry which is preliminary data.</text>
</comment>
<dbReference type="InterPro" id="IPR000640">
    <property type="entry name" value="EFG_V-like"/>
</dbReference>
<dbReference type="InterPro" id="IPR014721">
    <property type="entry name" value="Ribsml_uS5_D2-typ_fold_subgr"/>
</dbReference>
<proteinExistence type="predicted"/>
<dbReference type="Gene3D" id="3.30.70.240">
    <property type="match status" value="1"/>
</dbReference>
<evidence type="ECO:0000256" key="2">
    <source>
        <dbReference type="ARBA" id="ARBA00023134"/>
    </source>
</evidence>
<keyword evidence="4" id="KW-0251">Elongation factor</keyword>
<dbReference type="GO" id="GO:0032790">
    <property type="term" value="P:ribosome disassembly"/>
    <property type="evidence" value="ECO:0007669"/>
    <property type="project" value="TreeGrafter"/>
</dbReference>
<dbReference type="InterPro" id="IPR005517">
    <property type="entry name" value="Transl_elong_EFG/EF2_IV"/>
</dbReference>
<dbReference type="InterPro" id="IPR035649">
    <property type="entry name" value="EFG_V"/>
</dbReference>
<dbReference type="GO" id="GO:0003746">
    <property type="term" value="F:translation elongation factor activity"/>
    <property type="evidence" value="ECO:0007669"/>
    <property type="project" value="UniProtKB-KW"/>
</dbReference>
<dbReference type="Pfam" id="PF03764">
    <property type="entry name" value="EFG_IV"/>
    <property type="match status" value="1"/>
</dbReference>
<dbReference type="SUPFAM" id="SSF52540">
    <property type="entry name" value="P-loop containing nucleoside triphosphate hydrolases"/>
    <property type="match status" value="1"/>
</dbReference>
<dbReference type="Pfam" id="PF22042">
    <property type="entry name" value="EF-G_D2"/>
    <property type="match status" value="1"/>
</dbReference>
<dbReference type="InterPro" id="IPR047872">
    <property type="entry name" value="EFG_IV"/>
</dbReference>
<evidence type="ECO:0000313" key="4">
    <source>
        <dbReference type="EMBL" id="PNV66169.1"/>
    </source>
</evidence>
<dbReference type="InterPro" id="IPR009000">
    <property type="entry name" value="Transl_B-barrel_sf"/>
</dbReference>
<dbReference type="InterPro" id="IPR041095">
    <property type="entry name" value="EFG_II"/>
</dbReference>
<organism evidence="4 5">
    <name type="scientific">Rubneribacter badeniensis</name>
    <dbReference type="NCBI Taxonomy" id="2070688"/>
    <lineage>
        <taxon>Bacteria</taxon>
        <taxon>Bacillati</taxon>
        <taxon>Actinomycetota</taxon>
        <taxon>Coriobacteriia</taxon>
        <taxon>Eggerthellales</taxon>
        <taxon>Eggerthellaceae</taxon>
        <taxon>Rubneribacter</taxon>
    </lineage>
</organism>
<dbReference type="Pfam" id="PF00009">
    <property type="entry name" value="GTP_EFTU"/>
    <property type="match status" value="1"/>
</dbReference>
<feature type="domain" description="Tr-type G" evidence="3">
    <location>
        <begin position="10"/>
        <end position="285"/>
    </location>
</feature>
<dbReference type="Gene3D" id="3.30.230.10">
    <property type="match status" value="1"/>
</dbReference>
<dbReference type="InterPro" id="IPR053905">
    <property type="entry name" value="EF-G-like_DII"/>
</dbReference>
<evidence type="ECO:0000259" key="3">
    <source>
        <dbReference type="PROSITE" id="PS51722"/>
    </source>
</evidence>
<dbReference type="Pfam" id="PF14492">
    <property type="entry name" value="EFG_III"/>
    <property type="match status" value="1"/>
</dbReference>
<dbReference type="Gene3D" id="3.30.70.870">
    <property type="entry name" value="Elongation Factor G (Translational Gtpase), domain 3"/>
    <property type="match status" value="1"/>
</dbReference>
<dbReference type="NCBIfam" id="NF009891">
    <property type="entry name" value="PRK13351.1-1"/>
    <property type="match status" value="1"/>
</dbReference>
<dbReference type="FunFam" id="3.30.230.10:FF:000003">
    <property type="entry name" value="Elongation factor G"/>
    <property type="match status" value="1"/>
</dbReference>
<dbReference type="Gene3D" id="2.40.30.10">
    <property type="entry name" value="Translation factors"/>
    <property type="match status" value="1"/>
</dbReference>
<dbReference type="InterPro" id="IPR000795">
    <property type="entry name" value="T_Tr_GTP-bd_dom"/>
</dbReference>
<dbReference type="SUPFAM" id="SSF54980">
    <property type="entry name" value="EF-G C-terminal domain-like"/>
    <property type="match status" value="2"/>
</dbReference>
<dbReference type="Gene3D" id="3.40.50.300">
    <property type="entry name" value="P-loop containing nucleotide triphosphate hydrolases"/>
    <property type="match status" value="1"/>
</dbReference>
<accession>A0A2K2U7C8</accession>
<dbReference type="SMART" id="SM00838">
    <property type="entry name" value="EFG_C"/>
    <property type="match status" value="1"/>
</dbReference>
<dbReference type="SMART" id="SM00889">
    <property type="entry name" value="EFG_IV"/>
    <property type="match status" value="1"/>
</dbReference>
<dbReference type="AlphaFoldDB" id="A0A2K2U7C8"/>
<dbReference type="NCBIfam" id="NF009381">
    <property type="entry name" value="PRK12740.1-5"/>
    <property type="match status" value="1"/>
</dbReference>
<evidence type="ECO:0000313" key="5">
    <source>
        <dbReference type="Proteomes" id="UP000236488"/>
    </source>
</evidence>
<keyword evidence="1" id="KW-0547">Nucleotide-binding</keyword>
<dbReference type="InterPro" id="IPR005225">
    <property type="entry name" value="Small_GTP-bd"/>
</dbReference>
<keyword evidence="4" id="KW-0648">Protein biosynthesis</keyword>
<keyword evidence="5" id="KW-1185">Reference proteome</keyword>
<dbReference type="InterPro" id="IPR027417">
    <property type="entry name" value="P-loop_NTPase"/>
</dbReference>
<dbReference type="FunFam" id="3.30.70.240:FF:000001">
    <property type="entry name" value="Elongation factor G"/>
    <property type="match status" value="1"/>
</dbReference>
<evidence type="ECO:0000256" key="1">
    <source>
        <dbReference type="ARBA" id="ARBA00022741"/>
    </source>
</evidence>
<dbReference type="CDD" id="cd01434">
    <property type="entry name" value="EFG_mtEFG1_IV"/>
    <property type="match status" value="1"/>
</dbReference>
<dbReference type="Proteomes" id="UP000236488">
    <property type="component" value="Unassembled WGS sequence"/>
</dbReference>
<sequence>MVNMAAPATEHVRNIVLVGQDGAGKTSLAEAMLHVSGRTPRMGTTHDGKSYLDYDEEEIRRKFTIGTSIAPVPYKDYKINLLDTSGHPDFVGDTLACMQAAEMALFVVDAVAGPQVMTTKLWREAEDMRLSRAVFINHIDRENADFDTAMALLHARFGSRLGPVTIPIGVDAGFKGVIDVIRMKARYFDQDGTTDERMEDIPPKYADAASAARDKLCDLVAEADDELMMKYLDGEEQLTQEELERLLDQAIAQELFIPVFVGSTIIEQGIKGLMEDICTYFPHPRHHGRFRLANGEETFVDEEGEPAAFVFKTVSDPFVGRLSFLKVISGVLEPGMELINARTRKKDRLGHLYVMMGKETTDVKSAKAGDIIVVPKLSDTRAGDTLSKSGDVAIDPLPLPVPQYPVAIEAVNKKDEDKLRTFLARAIENDPTLRVARSEETHQTVVTAMGEAQVETLLARLKEQTGVEARLVPVRVPYRETICKVAEAQGRHKKQTGGAGQFGDCWLRLEPNQGEGYEFIDEIVGGKIPRGFLPAIDKGVQDAMAEGFLAGYPMVDIKVAVYDGSYHAVDSNEMAFKTAARIGFRAACEKASPILLEPMANLDVTVGEEYAGTVMGDISTRRGRIVGTDSNDAGETVIMVRVPYAEVVSYTKDLRALTRGSGSYTIELEGYEPAPADVTKKLVEAYQAARAAGN</sequence>
<dbReference type="Pfam" id="PF00679">
    <property type="entry name" value="EFG_C"/>
    <property type="match status" value="1"/>
</dbReference>
<protein>
    <submittedName>
        <fullName evidence="4">Elongation factor G</fullName>
    </submittedName>
</protein>